<proteinExistence type="predicted"/>
<dbReference type="RefSeq" id="WP_187218046.1">
    <property type="nucleotide sequence ID" value="NZ_JABVED010000001.1"/>
</dbReference>
<evidence type="ECO:0000313" key="2">
    <source>
        <dbReference type="Proteomes" id="UP000734823"/>
    </source>
</evidence>
<name>A0ABR7KZY9_9PSEU</name>
<dbReference type="Proteomes" id="UP000734823">
    <property type="component" value="Unassembled WGS sequence"/>
</dbReference>
<protein>
    <submittedName>
        <fullName evidence="1">Uncharacterized protein</fullName>
    </submittedName>
</protein>
<organism evidence="1 2">
    <name type="scientific">Actinokineospora xionganensis</name>
    <dbReference type="NCBI Taxonomy" id="2684470"/>
    <lineage>
        <taxon>Bacteria</taxon>
        <taxon>Bacillati</taxon>
        <taxon>Actinomycetota</taxon>
        <taxon>Actinomycetes</taxon>
        <taxon>Pseudonocardiales</taxon>
        <taxon>Pseudonocardiaceae</taxon>
        <taxon>Actinokineospora</taxon>
    </lineage>
</organism>
<evidence type="ECO:0000313" key="1">
    <source>
        <dbReference type="EMBL" id="MBC6445996.1"/>
    </source>
</evidence>
<gene>
    <name evidence="1" type="ORF">GPZ80_02265</name>
</gene>
<reference evidence="1 2" key="1">
    <citation type="submission" date="2020-06" db="EMBL/GenBank/DDBJ databases">
        <title>Actinokineospora xiongansis sp. nov., isolated from soil of Baiyangdian.</title>
        <authorList>
            <person name="Zhang X."/>
        </authorList>
    </citation>
    <scope>NUCLEOTIDE SEQUENCE [LARGE SCALE GENOMIC DNA]</scope>
    <source>
        <strain evidence="1 2">HBU206404</strain>
    </source>
</reference>
<keyword evidence="2" id="KW-1185">Reference proteome</keyword>
<comment type="caution">
    <text evidence="1">The sequence shown here is derived from an EMBL/GenBank/DDBJ whole genome shotgun (WGS) entry which is preliminary data.</text>
</comment>
<dbReference type="EMBL" id="JABVED010000001">
    <property type="protein sequence ID" value="MBC6445996.1"/>
    <property type="molecule type" value="Genomic_DNA"/>
</dbReference>
<accession>A0ABR7KZY9</accession>
<sequence length="148" mass="15520">MVWFRGRTASRVGPKVVMARELAVTAAAAGHMLTVVIDDADLRGVRGGRRLLGQAPVAPLLGECQWAVMSADGPILALAIAVHAPVAVNFATVFNAADIRHHLAEFARGTVVGIAIRDIGPTDGQARLVGTIPSRQAPELATLSRSWA</sequence>